<dbReference type="EMBL" id="WIVE01000059">
    <property type="protein sequence ID" value="MQX37871.1"/>
    <property type="molecule type" value="Genomic_DNA"/>
</dbReference>
<comment type="caution">
    <text evidence="1">The sequence shown here is derived from an EMBL/GenBank/DDBJ whole genome shotgun (WGS) entry which is preliminary data.</text>
</comment>
<dbReference type="AlphaFoldDB" id="A0A7X1ZG22"/>
<evidence type="ECO:0000313" key="1">
    <source>
        <dbReference type="EMBL" id="MQX37871.1"/>
    </source>
</evidence>
<proteinExistence type="predicted"/>
<keyword evidence="2" id="KW-1185">Reference proteome</keyword>
<dbReference type="RefSeq" id="WP_153345787.1">
    <property type="nucleotide sequence ID" value="NZ_WIVE01000059.1"/>
</dbReference>
<protein>
    <submittedName>
        <fullName evidence="1">Uncharacterized protein</fullName>
    </submittedName>
</protein>
<organism evidence="1 2">
    <name type="scientific">Roseospira navarrensis</name>
    <dbReference type="NCBI Taxonomy" id="140058"/>
    <lineage>
        <taxon>Bacteria</taxon>
        <taxon>Pseudomonadati</taxon>
        <taxon>Pseudomonadota</taxon>
        <taxon>Alphaproteobacteria</taxon>
        <taxon>Rhodospirillales</taxon>
        <taxon>Rhodospirillaceae</taxon>
        <taxon>Roseospira</taxon>
    </lineage>
</organism>
<dbReference type="Proteomes" id="UP000434582">
    <property type="component" value="Unassembled WGS sequence"/>
</dbReference>
<reference evidence="1 2" key="1">
    <citation type="submission" date="2019-10" db="EMBL/GenBank/DDBJ databases">
        <title>Draft whole-genome sequence of the purple nonsulfur photosynthetic bacterium Roseospira navarrensis DSM 15114.</title>
        <authorList>
            <person name="Kyndt J.A."/>
            <person name="Meyer T.E."/>
        </authorList>
    </citation>
    <scope>NUCLEOTIDE SEQUENCE [LARGE SCALE GENOMIC DNA]</scope>
    <source>
        <strain evidence="1 2">DSM 15114</strain>
    </source>
</reference>
<gene>
    <name evidence="1" type="ORF">GHC57_15225</name>
</gene>
<evidence type="ECO:0000313" key="2">
    <source>
        <dbReference type="Proteomes" id="UP000434582"/>
    </source>
</evidence>
<name>A0A7X1ZG22_9PROT</name>
<sequence length="223" mass="22282">MLGNATLRAVPVAAVPPVGGTAPAYHPDDIAAGYTYNPNPAPIPLPGNIQGGDRLFIWLQSDQSGGAVSTLPAGWSSLVSGTIDGHGCALLTRVADGAEGTTVMVDLFAAKGTAYVVWRVSGGGAPVVAMVQSEARVTSITAPEVTGPTGPALAVALAAIGQYSPDVLTAPSGYGDLHQGVQSFTGLAAAAFREVSDGAAGGGSWTWTTENPVYAVTLLVPGV</sequence>
<accession>A0A7X1ZG22</accession>